<evidence type="ECO:0000313" key="2">
    <source>
        <dbReference type="Proteomes" id="UP001152759"/>
    </source>
</evidence>
<proteinExistence type="predicted"/>
<dbReference type="AlphaFoldDB" id="A0A9P0F014"/>
<gene>
    <name evidence="1" type="ORF">BEMITA_LOCUS2550</name>
</gene>
<protein>
    <submittedName>
        <fullName evidence="1">Uncharacterized protein</fullName>
    </submittedName>
</protein>
<name>A0A9P0F014_BEMTA</name>
<dbReference type="Proteomes" id="UP001152759">
    <property type="component" value="Chromosome 10"/>
</dbReference>
<sequence>MGMDAPDGDGSICHPSGVRTYLNFHISPGKHRVMRRSGLTWRSRYVLTSGDGGIMRLERPINVAVPVMQLQLPPAPFRITAGDDFCRAKEKPRMSIPMLPNRRRIVPCYAAVLRKNAPENSILRHPVFPVRAMAIKLALWAFVWAAILGLVLSAPGGETGSWCYKPSREAYWGHASGTCCPGNMGSDRRCYGLRGDSGKCTKFYNCCIHQFGSGNKESDPCN</sequence>
<dbReference type="EMBL" id="OU963871">
    <property type="protein sequence ID" value="CAH0383070.1"/>
    <property type="molecule type" value="Genomic_DNA"/>
</dbReference>
<accession>A0A9P0F014</accession>
<reference evidence="1" key="1">
    <citation type="submission" date="2021-12" db="EMBL/GenBank/DDBJ databases">
        <authorList>
            <person name="King R."/>
        </authorList>
    </citation>
    <scope>NUCLEOTIDE SEQUENCE</scope>
</reference>
<evidence type="ECO:0000313" key="1">
    <source>
        <dbReference type="EMBL" id="CAH0383070.1"/>
    </source>
</evidence>
<keyword evidence="2" id="KW-1185">Reference proteome</keyword>
<organism evidence="1 2">
    <name type="scientific">Bemisia tabaci</name>
    <name type="common">Sweetpotato whitefly</name>
    <name type="synonym">Aleurodes tabaci</name>
    <dbReference type="NCBI Taxonomy" id="7038"/>
    <lineage>
        <taxon>Eukaryota</taxon>
        <taxon>Metazoa</taxon>
        <taxon>Ecdysozoa</taxon>
        <taxon>Arthropoda</taxon>
        <taxon>Hexapoda</taxon>
        <taxon>Insecta</taxon>
        <taxon>Pterygota</taxon>
        <taxon>Neoptera</taxon>
        <taxon>Paraneoptera</taxon>
        <taxon>Hemiptera</taxon>
        <taxon>Sternorrhyncha</taxon>
        <taxon>Aleyrodoidea</taxon>
        <taxon>Aleyrodidae</taxon>
        <taxon>Aleyrodinae</taxon>
        <taxon>Bemisia</taxon>
    </lineage>
</organism>